<protein>
    <submittedName>
        <fullName evidence="1">Uncharacterized protein</fullName>
    </submittedName>
</protein>
<dbReference type="EMBL" id="JAHRIP010085365">
    <property type="protein sequence ID" value="MEQ2314401.1"/>
    <property type="molecule type" value="Genomic_DNA"/>
</dbReference>
<organism evidence="1 2">
    <name type="scientific">Ameca splendens</name>
    <dbReference type="NCBI Taxonomy" id="208324"/>
    <lineage>
        <taxon>Eukaryota</taxon>
        <taxon>Metazoa</taxon>
        <taxon>Chordata</taxon>
        <taxon>Craniata</taxon>
        <taxon>Vertebrata</taxon>
        <taxon>Euteleostomi</taxon>
        <taxon>Actinopterygii</taxon>
        <taxon>Neopterygii</taxon>
        <taxon>Teleostei</taxon>
        <taxon>Neoteleostei</taxon>
        <taxon>Acanthomorphata</taxon>
        <taxon>Ovalentaria</taxon>
        <taxon>Atherinomorphae</taxon>
        <taxon>Cyprinodontiformes</taxon>
        <taxon>Goodeidae</taxon>
        <taxon>Ameca</taxon>
    </lineage>
</organism>
<accession>A0ABV1A9U4</accession>
<name>A0ABV1A9U4_9TELE</name>
<evidence type="ECO:0000313" key="2">
    <source>
        <dbReference type="Proteomes" id="UP001469553"/>
    </source>
</evidence>
<gene>
    <name evidence="1" type="ORF">AMECASPLE_011848</name>
</gene>
<evidence type="ECO:0000313" key="1">
    <source>
        <dbReference type="EMBL" id="MEQ2314401.1"/>
    </source>
</evidence>
<proteinExistence type="predicted"/>
<comment type="caution">
    <text evidence="1">The sequence shown here is derived from an EMBL/GenBank/DDBJ whole genome shotgun (WGS) entry which is preliminary data.</text>
</comment>
<reference evidence="1 2" key="1">
    <citation type="submission" date="2021-06" db="EMBL/GenBank/DDBJ databases">
        <authorList>
            <person name="Palmer J.M."/>
        </authorList>
    </citation>
    <scope>NUCLEOTIDE SEQUENCE [LARGE SCALE GENOMIC DNA]</scope>
    <source>
        <strain evidence="1 2">AS_MEX2019</strain>
        <tissue evidence="1">Muscle</tissue>
    </source>
</reference>
<dbReference type="Proteomes" id="UP001469553">
    <property type="component" value="Unassembled WGS sequence"/>
</dbReference>
<keyword evidence="2" id="KW-1185">Reference proteome</keyword>
<sequence>MPGEFMECGPMGELMTENGEVRPFIGELKVLIGEWREPEGPMEVGLSKDGCIPRWEPVLPACPCLFLPSPPENLSSLRHCFFTSDVELQCGATGCGRSSLMGKQCRITAGYKGLCPNPRDTTSFFQHQMSYLSRIKYLEYSAFLVNH</sequence>